<protein>
    <submittedName>
        <fullName evidence="2">Uncharacterized protein</fullName>
    </submittedName>
</protein>
<dbReference type="EMBL" id="CAUJNA010003324">
    <property type="protein sequence ID" value="CAJ1399101.1"/>
    <property type="molecule type" value="Genomic_DNA"/>
</dbReference>
<dbReference type="Proteomes" id="UP001178507">
    <property type="component" value="Unassembled WGS sequence"/>
</dbReference>
<reference evidence="2" key="1">
    <citation type="submission" date="2023-08" db="EMBL/GenBank/DDBJ databases">
        <authorList>
            <person name="Chen Y."/>
            <person name="Shah S."/>
            <person name="Dougan E. K."/>
            <person name="Thang M."/>
            <person name="Chan C."/>
        </authorList>
    </citation>
    <scope>NUCLEOTIDE SEQUENCE</scope>
</reference>
<evidence type="ECO:0000313" key="3">
    <source>
        <dbReference type="Proteomes" id="UP001178507"/>
    </source>
</evidence>
<gene>
    <name evidence="2" type="ORF">EVOR1521_LOCUS22696</name>
</gene>
<evidence type="ECO:0000256" key="1">
    <source>
        <dbReference type="SAM" id="MobiDB-lite"/>
    </source>
</evidence>
<comment type="caution">
    <text evidence="2">The sequence shown here is derived from an EMBL/GenBank/DDBJ whole genome shotgun (WGS) entry which is preliminary data.</text>
</comment>
<feature type="region of interest" description="Disordered" evidence="1">
    <location>
        <begin position="95"/>
        <end position="117"/>
    </location>
</feature>
<evidence type="ECO:0000313" key="2">
    <source>
        <dbReference type="EMBL" id="CAJ1399101.1"/>
    </source>
</evidence>
<name>A0AA36J4K8_9DINO</name>
<organism evidence="2 3">
    <name type="scientific">Effrenium voratum</name>
    <dbReference type="NCBI Taxonomy" id="2562239"/>
    <lineage>
        <taxon>Eukaryota</taxon>
        <taxon>Sar</taxon>
        <taxon>Alveolata</taxon>
        <taxon>Dinophyceae</taxon>
        <taxon>Suessiales</taxon>
        <taxon>Symbiodiniaceae</taxon>
        <taxon>Effrenium</taxon>
    </lineage>
</organism>
<accession>A0AA36J4K8</accession>
<dbReference type="AlphaFoldDB" id="A0AA36J4K8"/>
<sequence>MAGLGKSASAGALVNAGAALSHVPKRATQHALFLASWEVPPPALKPSEASSGSRAVYSEEAPDLKTTYLQERLFPDSVYRETISKLTVPDHYKAPTQPIKQAEPPASSVGHRGAAHWSSTYKTAHDDNAVTGAVYHRQNGPSYQAANPPTCIGGAGAISSMSEDFGVYGSDPRSKVDPMLDRIPIMKTALTRGTPKGTLHIPGYHGFLPLNTRNPYVARVESGATVRTNDKSHITDQFHVNTLHYAGHKPLSVTNDFGRVDPGNRSMMSRSFKAKRMSSCTRQKVIRSSAFAKSAKAMSYVPKRAVQHCMYTPLQELIAPCLKPGQKELDPCGLYVSEAKQKDTSRLQPKLLEDSRSDSEYVKQVCRSTCPEDFRTPRGAVRTSSDGREDTREVGAAHWRSEYGHSCADASRRPTPQMTAQQILASRMLPTPRSCISKVQDFTCNDVDYGRHGSNPREKISPWDRELPVLKSELTAGSTKGTHHIPGYQGVVPVHGFSEKNKIEPRSVDKTNIVQIFHKEVVGYGGHVPGAVCNDFGARQPTDLTTFGHDFKPHKTGALR</sequence>
<proteinExistence type="predicted"/>
<keyword evidence="3" id="KW-1185">Reference proteome</keyword>